<feature type="domain" description="VWFA" evidence="4">
    <location>
        <begin position="362"/>
        <end position="563"/>
    </location>
</feature>
<dbReference type="WBParaSite" id="PDA_v2.g5405.t1">
    <property type="protein sequence ID" value="PDA_v2.g5405.t1"/>
    <property type="gene ID" value="PDA_v2.g5405"/>
</dbReference>
<dbReference type="Pfam" id="PF00112">
    <property type="entry name" value="Peptidase_C1"/>
    <property type="match status" value="1"/>
</dbReference>
<accession>A0A914QUH4</accession>
<dbReference type="Pfam" id="PF00092">
    <property type="entry name" value="VWA"/>
    <property type="match status" value="1"/>
</dbReference>
<dbReference type="Proteomes" id="UP000887578">
    <property type="component" value="Unplaced"/>
</dbReference>
<evidence type="ECO:0000313" key="6">
    <source>
        <dbReference type="WBParaSite" id="PDA_v2.g5405.t1"/>
    </source>
</evidence>
<feature type="compositionally biased region" description="Low complexity" evidence="3">
    <location>
        <begin position="325"/>
        <end position="347"/>
    </location>
</feature>
<dbReference type="SMART" id="SM00645">
    <property type="entry name" value="Pept_C1"/>
    <property type="match status" value="1"/>
</dbReference>
<dbReference type="SMART" id="SM00848">
    <property type="entry name" value="Inhibitor_I29"/>
    <property type="match status" value="1"/>
</dbReference>
<dbReference type="GO" id="GO:0008234">
    <property type="term" value="F:cysteine-type peptidase activity"/>
    <property type="evidence" value="ECO:0007669"/>
    <property type="project" value="InterPro"/>
</dbReference>
<evidence type="ECO:0000256" key="2">
    <source>
        <dbReference type="ARBA" id="ARBA00023157"/>
    </source>
</evidence>
<evidence type="ECO:0000256" key="3">
    <source>
        <dbReference type="SAM" id="MobiDB-lite"/>
    </source>
</evidence>
<evidence type="ECO:0000256" key="1">
    <source>
        <dbReference type="ARBA" id="ARBA00008455"/>
    </source>
</evidence>
<dbReference type="AlphaFoldDB" id="A0A914QUH4"/>
<keyword evidence="2" id="KW-1015">Disulfide bond</keyword>
<dbReference type="InterPro" id="IPR025660">
    <property type="entry name" value="Pept_his_AS"/>
</dbReference>
<name>A0A914QUH4_9BILA</name>
<keyword evidence="5" id="KW-1185">Reference proteome</keyword>
<feature type="region of interest" description="Disordered" evidence="3">
    <location>
        <begin position="322"/>
        <end position="351"/>
    </location>
</feature>
<dbReference type="PANTHER" id="PTHR12411">
    <property type="entry name" value="CYSTEINE PROTEASE FAMILY C1-RELATED"/>
    <property type="match status" value="1"/>
</dbReference>
<dbReference type="InterPro" id="IPR039417">
    <property type="entry name" value="Peptidase_C1A_papain-like"/>
</dbReference>
<dbReference type="PROSITE" id="PS00639">
    <property type="entry name" value="THIOL_PROTEASE_HIS"/>
    <property type="match status" value="1"/>
</dbReference>
<dbReference type="PROSITE" id="PS00640">
    <property type="entry name" value="THIOL_PROTEASE_ASN"/>
    <property type="match status" value="1"/>
</dbReference>
<dbReference type="CDD" id="cd02248">
    <property type="entry name" value="Peptidase_C1A"/>
    <property type="match status" value="1"/>
</dbReference>
<protein>
    <submittedName>
        <fullName evidence="6">VWFA domain-containing protein</fullName>
    </submittedName>
</protein>
<dbReference type="InterPro" id="IPR002035">
    <property type="entry name" value="VWF_A"/>
</dbReference>
<dbReference type="CDD" id="cd01450">
    <property type="entry name" value="vWFA_subfamily_ECM"/>
    <property type="match status" value="1"/>
</dbReference>
<dbReference type="InterPro" id="IPR036465">
    <property type="entry name" value="vWFA_dom_sf"/>
</dbReference>
<sequence length="568" mass="63386">MSVLIALRYFSFKTKFSNTAERNQRFQIFSKNLEKIRALNAKNTGAQFGINAFTAISPEEFKQRLLSKDIKPKDIVRNANNEDIYNPGEWWKNEHRRVRRDVSPDSFDWRSQNVISSIKDQGSCGSCWAFSDIAAVEAHYAITHNGTMVGLSEQELVDCETNSNGCNGGWAHGALYYIYYNGIHSRTNYPYIGWGGTCQSNMTGEKIKIEDTIGFWPKNETAVKDFVFNKGPIVFDFIFPYSLQYYVSGIFSLTQNECMSQANGGHSVVIIGYGVENGKKYWIAKNSWGNYWGENGFFRFERDISFCDWNGREQHFAPLFEKRATTTSTTTTTTTTTTPAPSPTTTTQPPPFTPLNCSSAMDLVFVIDASDTMTSDRFTVIKSQLLNAISRNKIKLENDTARIGIVLSTGQGPGEPTTPFRYFDFKACQSTYYQNCRQRIPTTLGLRSAVRSMPYDGGINDIALNMKATLEGDNDAGFGERLFGGSDDRQNVQNAMIVITGADTSNVTQISSQLKASGVQVFSIGFYDTPVSHLEAISGNPSAAFSTYPENVANVIEQICTGINPWDY</sequence>
<dbReference type="InterPro" id="IPR025661">
    <property type="entry name" value="Pept_asp_AS"/>
</dbReference>
<proteinExistence type="inferred from homology"/>
<organism evidence="5 6">
    <name type="scientific">Panagrolaimus davidi</name>
    <dbReference type="NCBI Taxonomy" id="227884"/>
    <lineage>
        <taxon>Eukaryota</taxon>
        <taxon>Metazoa</taxon>
        <taxon>Ecdysozoa</taxon>
        <taxon>Nematoda</taxon>
        <taxon>Chromadorea</taxon>
        <taxon>Rhabditida</taxon>
        <taxon>Tylenchina</taxon>
        <taxon>Panagrolaimomorpha</taxon>
        <taxon>Panagrolaimoidea</taxon>
        <taxon>Panagrolaimidae</taxon>
        <taxon>Panagrolaimus</taxon>
    </lineage>
</organism>
<dbReference type="SMART" id="SM00327">
    <property type="entry name" value="VWA"/>
    <property type="match status" value="1"/>
</dbReference>
<dbReference type="InterPro" id="IPR000668">
    <property type="entry name" value="Peptidase_C1A_C"/>
</dbReference>
<reference evidence="6" key="1">
    <citation type="submission" date="2022-11" db="UniProtKB">
        <authorList>
            <consortium name="WormBaseParasite"/>
        </authorList>
    </citation>
    <scope>IDENTIFICATION</scope>
</reference>
<dbReference type="Gene3D" id="3.90.70.10">
    <property type="entry name" value="Cysteine proteinases"/>
    <property type="match status" value="1"/>
</dbReference>
<comment type="similarity">
    <text evidence="1">Belongs to the peptidase C1 family.</text>
</comment>
<dbReference type="InterPro" id="IPR013201">
    <property type="entry name" value="Prot_inhib_I29"/>
</dbReference>
<dbReference type="GO" id="GO:0006508">
    <property type="term" value="P:proteolysis"/>
    <property type="evidence" value="ECO:0007669"/>
    <property type="project" value="InterPro"/>
</dbReference>
<dbReference type="PROSITE" id="PS50234">
    <property type="entry name" value="VWFA"/>
    <property type="match status" value="1"/>
</dbReference>
<dbReference type="Pfam" id="PF08246">
    <property type="entry name" value="Inhibitor_I29"/>
    <property type="match status" value="1"/>
</dbReference>
<dbReference type="PRINTS" id="PR00705">
    <property type="entry name" value="PAPAIN"/>
</dbReference>
<dbReference type="SUPFAM" id="SSF53300">
    <property type="entry name" value="vWA-like"/>
    <property type="match status" value="1"/>
</dbReference>
<dbReference type="InterPro" id="IPR013128">
    <property type="entry name" value="Peptidase_C1A"/>
</dbReference>
<dbReference type="Gene3D" id="3.40.50.410">
    <property type="entry name" value="von Willebrand factor, type A domain"/>
    <property type="match status" value="1"/>
</dbReference>
<evidence type="ECO:0000313" key="5">
    <source>
        <dbReference type="Proteomes" id="UP000887578"/>
    </source>
</evidence>
<evidence type="ECO:0000259" key="4">
    <source>
        <dbReference type="PROSITE" id="PS50234"/>
    </source>
</evidence>
<dbReference type="InterPro" id="IPR038765">
    <property type="entry name" value="Papain-like_cys_pep_sf"/>
</dbReference>
<dbReference type="SUPFAM" id="SSF54001">
    <property type="entry name" value="Cysteine proteinases"/>
    <property type="match status" value="1"/>
</dbReference>